<gene>
    <name evidence="1" type="ORF">Q8A67_024374</name>
</gene>
<evidence type="ECO:0000313" key="1">
    <source>
        <dbReference type="EMBL" id="KAK2869982.1"/>
    </source>
</evidence>
<dbReference type="Proteomes" id="UP001187343">
    <property type="component" value="Unassembled WGS sequence"/>
</dbReference>
<keyword evidence="2" id="KW-1185">Reference proteome</keyword>
<dbReference type="EMBL" id="JAUYZG010000024">
    <property type="protein sequence ID" value="KAK2869982.1"/>
    <property type="molecule type" value="Genomic_DNA"/>
</dbReference>
<protein>
    <submittedName>
        <fullName evidence="1">Uncharacterized protein</fullName>
    </submittedName>
</protein>
<comment type="caution">
    <text evidence="1">The sequence shown here is derived from an EMBL/GenBank/DDBJ whole genome shotgun (WGS) entry which is preliminary data.</text>
</comment>
<reference evidence="1" key="1">
    <citation type="submission" date="2023-08" db="EMBL/GenBank/DDBJ databases">
        <title>Chromosome-level Genome Assembly of mud carp (Cirrhinus molitorella).</title>
        <authorList>
            <person name="Liu H."/>
        </authorList>
    </citation>
    <scope>NUCLEOTIDE SEQUENCE</scope>
    <source>
        <strain evidence="1">Prfri</strain>
        <tissue evidence="1">Muscle</tissue>
    </source>
</reference>
<proteinExistence type="predicted"/>
<accession>A0AA88P497</accession>
<name>A0AA88P497_9TELE</name>
<dbReference type="AlphaFoldDB" id="A0AA88P497"/>
<organism evidence="1 2">
    <name type="scientific">Cirrhinus molitorella</name>
    <name type="common">mud carp</name>
    <dbReference type="NCBI Taxonomy" id="172907"/>
    <lineage>
        <taxon>Eukaryota</taxon>
        <taxon>Metazoa</taxon>
        <taxon>Chordata</taxon>
        <taxon>Craniata</taxon>
        <taxon>Vertebrata</taxon>
        <taxon>Euteleostomi</taxon>
        <taxon>Actinopterygii</taxon>
        <taxon>Neopterygii</taxon>
        <taxon>Teleostei</taxon>
        <taxon>Ostariophysi</taxon>
        <taxon>Cypriniformes</taxon>
        <taxon>Cyprinidae</taxon>
        <taxon>Labeoninae</taxon>
        <taxon>Labeonini</taxon>
        <taxon>Cirrhinus</taxon>
    </lineage>
</organism>
<sequence>MRSSPAIIVRLSAKVHYFLSPQGGSSTLFFSPTCLLSQSLQSQCPLCFASYSPVWDDRISVKSVRSFTTAHLIQEHISHTAGRSTQEEVSDFAFDHPAGTLEVPPPAPAAIVSVGHVDLV</sequence>
<evidence type="ECO:0000313" key="2">
    <source>
        <dbReference type="Proteomes" id="UP001187343"/>
    </source>
</evidence>